<dbReference type="InterPro" id="IPR010359">
    <property type="entry name" value="IrrE_HExxH"/>
</dbReference>
<evidence type="ECO:0000259" key="1">
    <source>
        <dbReference type="Pfam" id="PF06114"/>
    </source>
</evidence>
<evidence type="ECO:0000313" key="3">
    <source>
        <dbReference type="Proteomes" id="UP000279029"/>
    </source>
</evidence>
<accession>A0A3P7PVQ6</accession>
<protein>
    <recommendedName>
        <fullName evidence="1">IrrE N-terminal-like domain-containing protein</fullName>
    </recommendedName>
</protein>
<dbReference type="Proteomes" id="UP000279029">
    <property type="component" value="Chromosome"/>
</dbReference>
<dbReference type="RefSeq" id="WP_172596190.1">
    <property type="nucleotide sequence ID" value="NZ_LR130778.1"/>
</dbReference>
<proteinExistence type="predicted"/>
<dbReference type="PANTHER" id="PTHR43236:SF2">
    <property type="entry name" value="BLL0069 PROTEIN"/>
    <property type="match status" value="1"/>
</dbReference>
<gene>
    <name evidence="2" type="ORF">PATL70BA_2025</name>
</gene>
<dbReference type="KEGG" id="cbar:PATL70BA_2025"/>
<dbReference type="Gene3D" id="1.10.10.2910">
    <property type="match status" value="1"/>
</dbReference>
<dbReference type="AlphaFoldDB" id="A0A3P7PVQ6"/>
<dbReference type="Pfam" id="PF06114">
    <property type="entry name" value="Peptidase_M78"/>
    <property type="match status" value="1"/>
</dbReference>
<feature type="domain" description="IrrE N-terminal-like" evidence="1">
    <location>
        <begin position="166"/>
        <end position="296"/>
    </location>
</feature>
<organism evidence="2 3">
    <name type="scientific">Petrocella atlantisensis</name>
    <dbReference type="NCBI Taxonomy" id="2173034"/>
    <lineage>
        <taxon>Bacteria</taxon>
        <taxon>Bacillati</taxon>
        <taxon>Bacillota</taxon>
        <taxon>Clostridia</taxon>
        <taxon>Lachnospirales</taxon>
        <taxon>Vallitaleaceae</taxon>
        <taxon>Petrocella</taxon>
    </lineage>
</organism>
<dbReference type="EMBL" id="LR130778">
    <property type="protein sequence ID" value="VDN47907.1"/>
    <property type="molecule type" value="Genomic_DNA"/>
</dbReference>
<dbReference type="PANTHER" id="PTHR43236">
    <property type="entry name" value="ANTITOXIN HIGA1"/>
    <property type="match status" value="1"/>
</dbReference>
<name>A0A3P7PVQ6_9FIRM</name>
<dbReference type="InterPro" id="IPR052345">
    <property type="entry name" value="Rad_response_metalloprotease"/>
</dbReference>
<sequence length="384" mass="44707">MPTVRINVKPEILSWVQAQIEIDDLRSAIRDNFIKWLHGEKEPTLNQIEEFSKATHIPLGYFFLNAPPQEDNSFIEYRTVDSIQLSKPSRDLLDTIDEMERIQDWMKEYLFDQSMDNLDFVGLHDETVSIESMVMSIRDTLKIEKDWYTESKDTWDSFKRIRTKMEAIGIVVMMNGVVGSNTHRSLNIDEFRAFTMIDKLAPLIFINAHDTDCGRLFSLVHELAHIWYGENSLFNDKYLESQNSIERKCNAIAAEIIVPNDIFVQEWKRINDELQLKIRKLAHDFKCGMTVIARRALDNNFISQKTYKELADTARMIYFQNKENSGPGGDYYNTALSRIDKRFLLAINDSAYQGKTSFSEVYRLTNTTRKTFENIIDRARGTAS</sequence>
<evidence type="ECO:0000313" key="2">
    <source>
        <dbReference type="EMBL" id="VDN47907.1"/>
    </source>
</evidence>
<reference evidence="2 3" key="1">
    <citation type="submission" date="2018-09" db="EMBL/GenBank/DDBJ databases">
        <authorList>
            <person name="Postec A."/>
        </authorList>
    </citation>
    <scope>NUCLEOTIDE SEQUENCE [LARGE SCALE GENOMIC DNA]</scope>
    <source>
        <strain evidence="2">70B-A</strain>
    </source>
</reference>
<keyword evidence="3" id="KW-1185">Reference proteome</keyword>